<name>A0AA91VEP1_9BACI</name>
<gene>
    <name evidence="1" type="ORF">CON65_05125</name>
</gene>
<evidence type="ECO:0000313" key="2">
    <source>
        <dbReference type="Proteomes" id="UP000221020"/>
    </source>
</evidence>
<evidence type="ECO:0000313" key="1">
    <source>
        <dbReference type="EMBL" id="PED83941.1"/>
    </source>
</evidence>
<accession>A0AA91VEP1</accession>
<protein>
    <submittedName>
        <fullName evidence="1">Uncharacterized protein</fullName>
    </submittedName>
</protein>
<organism evidence="1 2">
    <name type="scientific">Bacillus pseudomycoides</name>
    <dbReference type="NCBI Taxonomy" id="64104"/>
    <lineage>
        <taxon>Bacteria</taxon>
        <taxon>Bacillati</taxon>
        <taxon>Bacillota</taxon>
        <taxon>Bacilli</taxon>
        <taxon>Bacillales</taxon>
        <taxon>Bacillaceae</taxon>
        <taxon>Bacillus</taxon>
        <taxon>Bacillus cereus group</taxon>
    </lineage>
</organism>
<reference evidence="1 2" key="1">
    <citation type="submission" date="2017-09" db="EMBL/GenBank/DDBJ databases">
        <title>Large-scale bioinformatics analysis of Bacillus genomes uncovers conserved roles of natural products in bacterial physiology.</title>
        <authorList>
            <consortium name="Agbiome Team Llc"/>
            <person name="Bleich R.M."/>
            <person name="Grubbs K.J."/>
            <person name="Santa Maria K.C."/>
            <person name="Allen S.E."/>
            <person name="Farag S."/>
            <person name="Shank E.A."/>
            <person name="Bowers A."/>
        </authorList>
    </citation>
    <scope>NUCLEOTIDE SEQUENCE [LARGE SCALE GENOMIC DNA]</scope>
    <source>
        <strain evidence="1 2">AFS092012</strain>
    </source>
</reference>
<proteinExistence type="predicted"/>
<dbReference type="Proteomes" id="UP000221020">
    <property type="component" value="Unassembled WGS sequence"/>
</dbReference>
<dbReference type="AlphaFoldDB" id="A0AA91VEP1"/>
<sequence>MLFLFFYLYKYKLKKRYKTFLSLLHAKRKQREKISSGPLLFFIAATYMLENQNGYILPELISKRIYISIN</sequence>
<comment type="caution">
    <text evidence="1">The sequence shown here is derived from an EMBL/GenBank/DDBJ whole genome shotgun (WGS) entry which is preliminary data.</text>
</comment>
<dbReference type="EMBL" id="NVOR01000012">
    <property type="protein sequence ID" value="PED83941.1"/>
    <property type="molecule type" value="Genomic_DNA"/>
</dbReference>